<feature type="transmembrane region" description="Helical" evidence="1">
    <location>
        <begin position="73"/>
        <end position="91"/>
    </location>
</feature>
<dbReference type="VEuPathDB" id="FungiDB:F503_00087"/>
<keyword evidence="3" id="KW-1185">Reference proteome</keyword>
<feature type="transmembrane region" description="Helical" evidence="1">
    <location>
        <begin position="45"/>
        <end position="67"/>
    </location>
</feature>
<protein>
    <submittedName>
        <fullName evidence="2">Uncharacterized protein</fullName>
    </submittedName>
</protein>
<proteinExistence type="predicted"/>
<keyword evidence="1" id="KW-0472">Membrane</keyword>
<keyword evidence="1" id="KW-1133">Transmembrane helix</keyword>
<evidence type="ECO:0000313" key="3">
    <source>
        <dbReference type="Proteomes" id="UP000016923"/>
    </source>
</evidence>
<dbReference type="EMBL" id="KE148158">
    <property type="protein sequence ID" value="EPE04933.1"/>
    <property type="molecule type" value="Genomic_DNA"/>
</dbReference>
<name>S3CF41_OPHP1</name>
<dbReference type="AlphaFoldDB" id="S3CF41"/>
<dbReference type="OrthoDB" id="2590756at2759"/>
<gene>
    <name evidence="2" type="ORF">F503_00087</name>
</gene>
<feature type="transmembrane region" description="Helical" evidence="1">
    <location>
        <begin position="6"/>
        <end position="24"/>
    </location>
</feature>
<evidence type="ECO:0000313" key="2">
    <source>
        <dbReference type="EMBL" id="EPE04933.1"/>
    </source>
</evidence>
<dbReference type="Proteomes" id="UP000016923">
    <property type="component" value="Unassembled WGS sequence"/>
</dbReference>
<dbReference type="HOGENOM" id="CLU_121516_1_0_1"/>
<dbReference type="eggNOG" id="ENOG502TH65">
    <property type="taxonomic scope" value="Eukaryota"/>
</dbReference>
<evidence type="ECO:0000256" key="1">
    <source>
        <dbReference type="SAM" id="Phobius"/>
    </source>
</evidence>
<keyword evidence="1" id="KW-0812">Transmembrane</keyword>
<organism evidence="2 3">
    <name type="scientific">Ophiostoma piceae (strain UAMH 11346)</name>
    <name type="common">Sap stain fungus</name>
    <dbReference type="NCBI Taxonomy" id="1262450"/>
    <lineage>
        <taxon>Eukaryota</taxon>
        <taxon>Fungi</taxon>
        <taxon>Dikarya</taxon>
        <taxon>Ascomycota</taxon>
        <taxon>Pezizomycotina</taxon>
        <taxon>Sordariomycetes</taxon>
        <taxon>Sordariomycetidae</taxon>
        <taxon>Ophiostomatales</taxon>
        <taxon>Ophiostomataceae</taxon>
        <taxon>Ophiostoma</taxon>
    </lineage>
</organism>
<dbReference type="OMA" id="YRAYMRM"/>
<sequence>MLAQAALLLHAAIETPAAVTFLFFPEKQLSTAAAAGRAVPLETALVLQNLGGLLAASVALSLVLAVWGTPPHLSHSLRGALCLCLAIYHLFPARRAYLRRRHAIGTKGAVGNTLGGPAVHLAVHAACLVLLTSAGIRENPFQIFRIKIADLE</sequence>
<accession>S3CF41</accession>
<reference evidence="2 3" key="1">
    <citation type="journal article" date="2013" name="BMC Genomics">
        <title>The genome and transcriptome of the pine saprophyte Ophiostoma piceae, and a comparison with the bark beetle-associated pine pathogen Grosmannia clavigera.</title>
        <authorList>
            <person name="Haridas S."/>
            <person name="Wang Y."/>
            <person name="Lim L."/>
            <person name="Massoumi Alamouti S."/>
            <person name="Jackman S."/>
            <person name="Docking R."/>
            <person name="Robertson G."/>
            <person name="Birol I."/>
            <person name="Bohlmann J."/>
            <person name="Breuil C."/>
        </authorList>
    </citation>
    <scope>NUCLEOTIDE SEQUENCE [LARGE SCALE GENOMIC DNA]</scope>
    <source>
        <strain evidence="2 3">UAMH 11346</strain>
    </source>
</reference>